<feature type="domain" description="DUF155" evidence="3">
    <location>
        <begin position="94"/>
        <end position="270"/>
    </location>
</feature>
<reference evidence="4 5" key="1">
    <citation type="journal article" date="2018" name="Science">
        <title>The opium poppy genome and morphinan production.</title>
        <authorList>
            <person name="Guo L."/>
            <person name="Winzer T."/>
            <person name="Yang X."/>
            <person name="Li Y."/>
            <person name="Ning Z."/>
            <person name="He Z."/>
            <person name="Teodor R."/>
            <person name="Lu Y."/>
            <person name="Bowser T.A."/>
            <person name="Graham I.A."/>
            <person name="Ye K."/>
        </authorList>
    </citation>
    <scope>NUCLEOTIDE SEQUENCE [LARGE SCALE GENOMIC DNA]</scope>
    <source>
        <strain evidence="5">cv. HN1</strain>
        <tissue evidence="4">Leaves</tissue>
    </source>
</reference>
<dbReference type="EMBL" id="CM010723">
    <property type="protein sequence ID" value="RZC77328.1"/>
    <property type="molecule type" value="Genomic_DNA"/>
</dbReference>
<keyword evidence="2" id="KW-1133">Transmembrane helix</keyword>
<evidence type="ECO:0000259" key="3">
    <source>
        <dbReference type="Pfam" id="PF02582"/>
    </source>
</evidence>
<keyword evidence="2" id="KW-0472">Membrane</keyword>
<dbReference type="Proteomes" id="UP000316621">
    <property type="component" value="Chromosome 9"/>
</dbReference>
<keyword evidence="5" id="KW-1185">Reference proteome</keyword>
<dbReference type="AlphaFoldDB" id="A0A4Y7KYS2"/>
<protein>
    <recommendedName>
        <fullName evidence="3">DUF155 domain-containing protein</fullName>
    </recommendedName>
</protein>
<dbReference type="Gramene" id="RZC77328">
    <property type="protein sequence ID" value="RZC77328"/>
    <property type="gene ID" value="C5167_001454"/>
</dbReference>
<dbReference type="Pfam" id="PF02582">
    <property type="entry name" value="DUF155"/>
    <property type="match status" value="1"/>
</dbReference>
<keyword evidence="2" id="KW-0812">Transmembrane</keyword>
<dbReference type="OrthoDB" id="1864786at2759"/>
<dbReference type="InterPro" id="IPR051624">
    <property type="entry name" value="RMD1/Sad1-interacting"/>
</dbReference>
<evidence type="ECO:0000313" key="4">
    <source>
        <dbReference type="EMBL" id="RZC77328.1"/>
    </source>
</evidence>
<name>A0A4Y7KYS2_PAPSO</name>
<gene>
    <name evidence="4" type="ORF">C5167_001454</name>
</gene>
<dbReference type="GO" id="GO:0005739">
    <property type="term" value="C:mitochondrion"/>
    <property type="evidence" value="ECO:0007669"/>
    <property type="project" value="UniProtKB-ARBA"/>
</dbReference>
<sequence length="338" mass="38264">METVVNQKIPSSKEVTDSTLSRVKDDLWVSIPVRAYYKFNRIDLKGLIAENQDNLIHHTSGEINYAVLKFGNGSSQTPSRDSEANLSGSSHSYMVVFPYGSTVVFNMLDGEVDGHLKIVERHASGLAEMGKDGASFQNYHIKYEVREKSSLPMWMQGGRGYVMLQRLDMQGIRAISSVLGQSIALDYYFRKVDGVIAAFAELPRARRTIRSRIMRKKRMYQLVGRANSTLVELVVKLGLFERSEVASMEDGNYSRMLEYLKDQFELNKKIVGIDFYLRLMERFTEFVGADMMWRYILGVHGLIAICAGLVYCFSPLITSLYSLAGAIMTKTNTVKVTY</sequence>
<evidence type="ECO:0000256" key="2">
    <source>
        <dbReference type="SAM" id="Phobius"/>
    </source>
</evidence>
<feature type="transmembrane region" description="Helical" evidence="2">
    <location>
        <begin position="292"/>
        <end position="313"/>
    </location>
</feature>
<organism evidence="4 5">
    <name type="scientific">Papaver somniferum</name>
    <name type="common">Opium poppy</name>
    <dbReference type="NCBI Taxonomy" id="3469"/>
    <lineage>
        <taxon>Eukaryota</taxon>
        <taxon>Viridiplantae</taxon>
        <taxon>Streptophyta</taxon>
        <taxon>Embryophyta</taxon>
        <taxon>Tracheophyta</taxon>
        <taxon>Spermatophyta</taxon>
        <taxon>Magnoliopsida</taxon>
        <taxon>Ranunculales</taxon>
        <taxon>Papaveraceae</taxon>
        <taxon>Papaveroideae</taxon>
        <taxon>Papaver</taxon>
    </lineage>
</organism>
<dbReference type="InterPro" id="IPR003734">
    <property type="entry name" value="DUF155"/>
</dbReference>
<accession>A0A4Y7KYS2</accession>
<evidence type="ECO:0000256" key="1">
    <source>
        <dbReference type="ARBA" id="ARBA00008306"/>
    </source>
</evidence>
<dbReference type="PANTHER" id="PTHR16255">
    <property type="entry name" value="REQUIRED FOR MEIOTIC NUCLEAR DIVISION PROTEIN 1 HOMOLOG"/>
    <property type="match status" value="1"/>
</dbReference>
<dbReference type="OMA" id="TESICRY"/>
<evidence type="ECO:0000313" key="5">
    <source>
        <dbReference type="Proteomes" id="UP000316621"/>
    </source>
</evidence>
<dbReference type="PANTHER" id="PTHR16255:SF6">
    <property type="entry name" value="PROTEIN RETARDED ROOT GROWTH-LIKE"/>
    <property type="match status" value="1"/>
</dbReference>
<proteinExistence type="inferred from homology"/>
<comment type="similarity">
    <text evidence="1">Belongs to the RMD1/sif2 family.</text>
</comment>